<comment type="caution">
    <text evidence="2">The sequence shown here is derived from an EMBL/GenBank/DDBJ whole genome shotgun (WGS) entry which is preliminary data.</text>
</comment>
<dbReference type="OrthoDB" id="6598476at2759"/>
<dbReference type="AlphaFoldDB" id="A0A4Y2L3R8"/>
<dbReference type="PANTHER" id="PTHR46289">
    <property type="entry name" value="52 KDA REPRESSOR OF THE INHIBITOR OF THE PROTEIN KINASE-LIKE PROTEIN-RELATED"/>
    <property type="match status" value="1"/>
</dbReference>
<dbReference type="GO" id="GO:0046983">
    <property type="term" value="F:protein dimerization activity"/>
    <property type="evidence" value="ECO:0007669"/>
    <property type="project" value="InterPro"/>
</dbReference>
<organism evidence="2 3">
    <name type="scientific">Araneus ventricosus</name>
    <name type="common">Orbweaver spider</name>
    <name type="synonym">Epeira ventricosa</name>
    <dbReference type="NCBI Taxonomy" id="182803"/>
    <lineage>
        <taxon>Eukaryota</taxon>
        <taxon>Metazoa</taxon>
        <taxon>Ecdysozoa</taxon>
        <taxon>Arthropoda</taxon>
        <taxon>Chelicerata</taxon>
        <taxon>Arachnida</taxon>
        <taxon>Araneae</taxon>
        <taxon>Araneomorphae</taxon>
        <taxon>Entelegynae</taxon>
        <taxon>Araneoidea</taxon>
        <taxon>Araneidae</taxon>
        <taxon>Araneus</taxon>
    </lineage>
</organism>
<dbReference type="EMBL" id="BGPR01005334">
    <property type="protein sequence ID" value="GBN09238.1"/>
    <property type="molecule type" value="Genomic_DNA"/>
</dbReference>
<keyword evidence="3" id="KW-1185">Reference proteome</keyword>
<dbReference type="PANTHER" id="PTHR46289:SF14">
    <property type="entry name" value="DUF4371 DOMAIN-CONTAINING PROTEIN"/>
    <property type="match status" value="1"/>
</dbReference>
<accession>A0A4Y2L3R8</accession>
<dbReference type="InterPro" id="IPR008906">
    <property type="entry name" value="HATC_C_dom"/>
</dbReference>
<protein>
    <recommendedName>
        <fullName evidence="1">HAT C-terminal dimerisation domain-containing protein</fullName>
    </recommendedName>
</protein>
<feature type="domain" description="HAT C-terminal dimerisation" evidence="1">
    <location>
        <begin position="20"/>
        <end position="72"/>
    </location>
</feature>
<proteinExistence type="predicted"/>
<dbReference type="Pfam" id="PF05699">
    <property type="entry name" value="Dimer_Tnp_hAT"/>
    <property type="match status" value="1"/>
</dbReference>
<dbReference type="InterPro" id="IPR052958">
    <property type="entry name" value="IFN-induced_PKR_regulator"/>
</dbReference>
<reference evidence="2 3" key="1">
    <citation type="journal article" date="2019" name="Sci. Rep.">
        <title>Orb-weaving spider Araneus ventricosus genome elucidates the spidroin gene catalogue.</title>
        <authorList>
            <person name="Kono N."/>
            <person name="Nakamura H."/>
            <person name="Ohtoshi R."/>
            <person name="Moran D.A.P."/>
            <person name="Shinohara A."/>
            <person name="Yoshida Y."/>
            <person name="Fujiwara M."/>
            <person name="Mori M."/>
            <person name="Tomita M."/>
            <person name="Arakawa K."/>
        </authorList>
    </citation>
    <scope>NUCLEOTIDE SEQUENCE [LARGE SCALE GENOMIC DNA]</scope>
</reference>
<dbReference type="Proteomes" id="UP000499080">
    <property type="component" value="Unassembled WGS sequence"/>
</dbReference>
<sequence length="97" mass="11174">MALNLQHFWNIFYPLDAAKKKLSKLLNIFGVLPVTTATSDRSFSTLRRTKTYLRSTMGEDRLMGLSMMSIHRSRDIDAAVIVDRLAARRSRRLSFII</sequence>
<name>A0A4Y2L3R8_ARAVE</name>
<evidence type="ECO:0000259" key="1">
    <source>
        <dbReference type="Pfam" id="PF05699"/>
    </source>
</evidence>
<evidence type="ECO:0000313" key="2">
    <source>
        <dbReference type="EMBL" id="GBN09238.1"/>
    </source>
</evidence>
<gene>
    <name evidence="2" type="ORF">AVEN_48117_1</name>
</gene>
<evidence type="ECO:0000313" key="3">
    <source>
        <dbReference type="Proteomes" id="UP000499080"/>
    </source>
</evidence>